<dbReference type="InterPro" id="IPR016977">
    <property type="entry name" value="ComGF"/>
</dbReference>
<evidence type="ECO:0000313" key="3">
    <source>
        <dbReference type="Proteomes" id="UP001597218"/>
    </source>
</evidence>
<dbReference type="Pfam" id="PF15980">
    <property type="entry name" value="ComGF"/>
    <property type="match status" value="1"/>
</dbReference>
<reference evidence="3" key="1">
    <citation type="journal article" date="2019" name="Int. J. Syst. Evol. Microbiol.">
        <title>The Global Catalogue of Microorganisms (GCM) 10K type strain sequencing project: providing services to taxonomists for standard genome sequencing and annotation.</title>
        <authorList>
            <consortium name="The Broad Institute Genomics Platform"/>
            <consortium name="The Broad Institute Genome Sequencing Center for Infectious Disease"/>
            <person name="Wu L."/>
            <person name="Ma J."/>
        </authorList>
    </citation>
    <scope>NUCLEOTIDE SEQUENCE [LARGE SCALE GENOMIC DNA]</scope>
    <source>
        <strain evidence="3">CGMCC 4.7177</strain>
    </source>
</reference>
<sequence>MCRLLNRFNQSGYTLIESLFQLIILAIFLQLFVLFFFWKTPIEEQYSDIKSVEWELFAIDLQQLLVEVQEIETISGNMGIQFRTGENSIRVEKSSSVIRKRINRLGHVPLLTGIQSVTFSLTGINLIVHVIMQDGSQKERSFAVGRYPE</sequence>
<accession>A0ABW4SCH7</accession>
<keyword evidence="1" id="KW-0812">Transmembrane</keyword>
<feature type="transmembrane region" description="Helical" evidence="1">
    <location>
        <begin position="108"/>
        <end position="132"/>
    </location>
</feature>
<comment type="caution">
    <text evidence="2">The sequence shown here is derived from an EMBL/GenBank/DDBJ whole genome shotgun (WGS) entry which is preliminary data.</text>
</comment>
<keyword evidence="1" id="KW-0472">Membrane</keyword>
<keyword evidence="3" id="KW-1185">Reference proteome</keyword>
<evidence type="ECO:0000313" key="2">
    <source>
        <dbReference type="EMBL" id="MFD1926575.1"/>
    </source>
</evidence>
<proteinExistence type="predicted"/>
<dbReference type="RefSeq" id="WP_381535228.1">
    <property type="nucleotide sequence ID" value="NZ_JBHUGI010000002.1"/>
</dbReference>
<name>A0ABW4SCH7_9BACL</name>
<dbReference type="EMBL" id="JBHUGI010000002">
    <property type="protein sequence ID" value="MFD1926575.1"/>
    <property type="molecule type" value="Genomic_DNA"/>
</dbReference>
<feature type="transmembrane region" description="Helical" evidence="1">
    <location>
        <begin position="20"/>
        <end position="38"/>
    </location>
</feature>
<dbReference type="NCBIfam" id="NF041002">
    <property type="entry name" value="pilin_ComGF"/>
    <property type="match status" value="1"/>
</dbReference>
<dbReference type="Proteomes" id="UP001597218">
    <property type="component" value="Unassembled WGS sequence"/>
</dbReference>
<organism evidence="2 3">
    <name type="scientific">Sporosarcina siberiensis</name>
    <dbReference type="NCBI Taxonomy" id="1365606"/>
    <lineage>
        <taxon>Bacteria</taxon>
        <taxon>Bacillati</taxon>
        <taxon>Bacillota</taxon>
        <taxon>Bacilli</taxon>
        <taxon>Bacillales</taxon>
        <taxon>Caryophanaceae</taxon>
        <taxon>Sporosarcina</taxon>
    </lineage>
</organism>
<keyword evidence="1" id="KW-1133">Transmembrane helix</keyword>
<protein>
    <submittedName>
        <fullName evidence="2">Competence type IV pilus minor pilin ComGF</fullName>
    </submittedName>
</protein>
<gene>
    <name evidence="2" type="primary">comGF</name>
    <name evidence="2" type="ORF">ACFSFY_00610</name>
</gene>
<evidence type="ECO:0000256" key="1">
    <source>
        <dbReference type="SAM" id="Phobius"/>
    </source>
</evidence>